<dbReference type="RefSeq" id="XP_019703878.1">
    <property type="nucleotide sequence ID" value="XM_019848319.2"/>
</dbReference>
<dbReference type="InParanoid" id="A0A6J0PEI5"/>
<feature type="chain" id="PRO_5027139127" description="Dirigent protein" evidence="4">
    <location>
        <begin position="31"/>
        <end position="167"/>
    </location>
</feature>
<organism evidence="5 6">
    <name type="scientific">Elaeis guineensis var. tenera</name>
    <name type="common">Oil palm</name>
    <dbReference type="NCBI Taxonomy" id="51953"/>
    <lineage>
        <taxon>Eukaryota</taxon>
        <taxon>Viridiplantae</taxon>
        <taxon>Streptophyta</taxon>
        <taxon>Embryophyta</taxon>
        <taxon>Tracheophyta</taxon>
        <taxon>Spermatophyta</taxon>
        <taxon>Magnoliopsida</taxon>
        <taxon>Liliopsida</taxon>
        <taxon>Arecaceae</taxon>
        <taxon>Arecoideae</taxon>
        <taxon>Cocoseae</taxon>
        <taxon>Elaeidinae</taxon>
        <taxon>Elaeis</taxon>
    </lineage>
</organism>
<comment type="subcellular location">
    <subcellularLocation>
        <location evidence="4">Secreted</location>
        <location evidence="4">Extracellular space</location>
        <location evidence="4">Apoplast</location>
    </subcellularLocation>
</comment>
<dbReference type="Gene3D" id="2.40.480.10">
    <property type="entry name" value="Allene oxide cyclase-like"/>
    <property type="match status" value="1"/>
</dbReference>
<keyword evidence="4" id="KW-0052">Apoplast</keyword>
<proteinExistence type="inferred from homology"/>
<dbReference type="PANTHER" id="PTHR21495">
    <property type="entry name" value="NUCLEOPORIN-RELATED"/>
    <property type="match status" value="1"/>
</dbReference>
<dbReference type="GO" id="GO:0048046">
    <property type="term" value="C:apoplast"/>
    <property type="evidence" value="ECO:0007669"/>
    <property type="project" value="UniProtKB-SubCell"/>
</dbReference>
<dbReference type="GeneID" id="105037922"/>
<evidence type="ECO:0000256" key="1">
    <source>
        <dbReference type="ARBA" id="ARBA00010746"/>
    </source>
</evidence>
<name>A0A6J0PEI5_ELAGV</name>
<evidence type="ECO:0000256" key="4">
    <source>
        <dbReference type="RuleBase" id="RU363099"/>
    </source>
</evidence>
<feature type="signal peptide" evidence="4">
    <location>
        <begin position="1"/>
        <end position="30"/>
    </location>
</feature>
<keyword evidence="3 4" id="KW-0964">Secreted</keyword>
<dbReference type="InterPro" id="IPR004265">
    <property type="entry name" value="Dirigent"/>
</dbReference>
<keyword evidence="4" id="KW-0732">Signal</keyword>
<evidence type="ECO:0000313" key="5">
    <source>
        <dbReference type="Proteomes" id="UP000504607"/>
    </source>
</evidence>
<comment type="subunit">
    <text evidence="2 4">Homodimer.</text>
</comment>
<accession>A0A6J0PEI5</accession>
<evidence type="ECO:0000256" key="2">
    <source>
        <dbReference type="ARBA" id="ARBA00011738"/>
    </source>
</evidence>
<dbReference type="KEGG" id="egu:105037922"/>
<gene>
    <name evidence="6" type="primary">LOC105037922</name>
</gene>
<dbReference type="InterPro" id="IPR044859">
    <property type="entry name" value="Allene_oxi_cyc_Dirigent"/>
</dbReference>
<sequence length="167" mass="18280">MAWFLRSLSLPLCTITFILFSSMAISASTADLFDEFKLMTSEKKTNLRLYLHDIVSGRNFTTKRVVTANALLPPSFGDLIVLDDPLTAGPSLTSELVGRAQGFYVLATQPAHDPALALAMNFVFVAGEYNGSTLTIMGRNAVLETTKEMPVVGRQWEIPACPGICYR</sequence>
<dbReference type="GO" id="GO:0009699">
    <property type="term" value="P:phenylpropanoid biosynthetic process"/>
    <property type="evidence" value="ECO:0007669"/>
    <property type="project" value="UniProtKB-ARBA"/>
</dbReference>
<dbReference type="Pfam" id="PF03018">
    <property type="entry name" value="Dirigent"/>
    <property type="match status" value="1"/>
</dbReference>
<protein>
    <recommendedName>
        <fullName evidence="4">Dirigent protein</fullName>
    </recommendedName>
</protein>
<reference evidence="6" key="1">
    <citation type="submission" date="2025-08" db="UniProtKB">
        <authorList>
            <consortium name="RefSeq"/>
        </authorList>
    </citation>
    <scope>IDENTIFICATION</scope>
</reference>
<comment type="function">
    <text evidence="4">Dirigent proteins impart stereoselectivity on the phenoxy radical-coupling reaction, yielding optically active lignans from two molecules of coniferyl alcohol in the biosynthesis of lignans, flavonolignans, and alkaloids and thus plays a central role in plant secondary metabolism.</text>
</comment>
<dbReference type="AlphaFoldDB" id="A0A6J0PEI5"/>
<evidence type="ECO:0000256" key="3">
    <source>
        <dbReference type="ARBA" id="ARBA00022525"/>
    </source>
</evidence>
<dbReference type="OrthoDB" id="1864232at2759"/>
<dbReference type="Proteomes" id="UP000504607">
    <property type="component" value="Chromosome 2"/>
</dbReference>
<comment type="similarity">
    <text evidence="1 4">Belongs to the plant dirigent protein family.</text>
</comment>
<keyword evidence="5" id="KW-1185">Reference proteome</keyword>
<evidence type="ECO:0000313" key="6">
    <source>
        <dbReference type="RefSeq" id="XP_019703878.1"/>
    </source>
</evidence>